<comment type="similarity">
    <text evidence="1">Belongs to the SCO1/2 family.</text>
</comment>
<evidence type="ECO:0000256" key="4">
    <source>
        <dbReference type="SAM" id="Phobius"/>
    </source>
</evidence>
<evidence type="ECO:0000313" key="9">
    <source>
        <dbReference type="Proteomes" id="UP000183868"/>
    </source>
</evidence>
<evidence type="ECO:0000313" key="6">
    <source>
        <dbReference type="EMBL" id="APF19855.1"/>
    </source>
</evidence>
<dbReference type="CDD" id="cd02968">
    <property type="entry name" value="SCO"/>
    <property type="match status" value="1"/>
</dbReference>
<feature type="signal peptide" evidence="5">
    <location>
        <begin position="1"/>
        <end position="17"/>
    </location>
</feature>
<feature type="disulfide bond" description="Redox-active" evidence="3">
    <location>
        <begin position="78"/>
        <end position="82"/>
    </location>
</feature>
<accession>H1XPN0</accession>
<feature type="chain" id="PRO_5009695240" evidence="5">
    <location>
        <begin position="18"/>
        <end position="273"/>
    </location>
</feature>
<reference evidence="7 8" key="1">
    <citation type="submission" date="2011-09" db="EMBL/GenBank/DDBJ databases">
        <title>The permanent draft genome of Caldithrix abyssi DSM 13497.</title>
        <authorList>
            <consortium name="US DOE Joint Genome Institute (JGI-PGF)"/>
            <person name="Lucas S."/>
            <person name="Han J."/>
            <person name="Lapidus A."/>
            <person name="Bruce D."/>
            <person name="Goodwin L."/>
            <person name="Pitluck S."/>
            <person name="Peters L."/>
            <person name="Kyrpides N."/>
            <person name="Mavromatis K."/>
            <person name="Ivanova N."/>
            <person name="Mikhailova N."/>
            <person name="Chertkov O."/>
            <person name="Detter J.C."/>
            <person name="Tapia R."/>
            <person name="Han C."/>
            <person name="Land M."/>
            <person name="Hauser L."/>
            <person name="Markowitz V."/>
            <person name="Cheng J.-F."/>
            <person name="Hugenholtz P."/>
            <person name="Woyke T."/>
            <person name="Wu D."/>
            <person name="Spring S."/>
            <person name="Brambilla E."/>
            <person name="Klenk H.-P."/>
            <person name="Eisen J.A."/>
        </authorList>
    </citation>
    <scope>NUCLEOTIDE SEQUENCE [LARGE SCALE GENOMIC DNA]</scope>
    <source>
        <strain evidence="7 8">DSM 13497</strain>
    </source>
</reference>
<dbReference type="InterPro" id="IPR003782">
    <property type="entry name" value="SCO1/SenC"/>
</dbReference>
<evidence type="ECO:0000256" key="3">
    <source>
        <dbReference type="PIRSR" id="PIRSR603782-2"/>
    </source>
</evidence>
<keyword evidence="4" id="KW-1133">Transmembrane helix</keyword>
<evidence type="ECO:0000256" key="5">
    <source>
        <dbReference type="SAM" id="SignalP"/>
    </source>
</evidence>
<name>H1XPN0_CALAY</name>
<gene>
    <name evidence="6" type="ORF">Cabys_3107</name>
    <name evidence="7" type="ORF">Calab_0305</name>
</gene>
<keyword evidence="4" id="KW-0812">Transmembrane</keyword>
<sequence precursor="true">MSTFIQIVFLLILSVQAATGQVVRTSDPELNKIDVIEHLGAQIPLDVKLIDSQGQTHQLKDYYDGEKPVVLILAYYHCPMLCNLVLDGVTRALYSVRLKFGEDYRVLTISIDPRDTPQDALQKKESMLKRLQEPPDSDGWEFLVGEEKEVKRLADAVGFQYFFVEEKNQYAHPAVIMLTDGTGKLSRYLYGIEYRANDIKLGLLEAAQGKIGSTTDKILLFCFHYDPDAKGYVLFASNLMKAGGALTLAFLGLFIVYFRIKGRKQQTIQGTIS</sequence>
<dbReference type="EMBL" id="CM001402">
    <property type="protein sequence ID" value="EHO39951.1"/>
    <property type="molecule type" value="Genomic_DNA"/>
</dbReference>
<dbReference type="PANTHER" id="PTHR12151:SF8">
    <property type="entry name" value="THIOREDOXIN DOMAIN-CONTAINING PROTEIN"/>
    <property type="match status" value="1"/>
</dbReference>
<dbReference type="RefSeq" id="WP_006926850.1">
    <property type="nucleotide sequence ID" value="NZ_CM001402.1"/>
</dbReference>
<dbReference type="SUPFAM" id="SSF52833">
    <property type="entry name" value="Thioredoxin-like"/>
    <property type="match status" value="1"/>
</dbReference>
<dbReference type="AlphaFoldDB" id="H1XPN0"/>
<dbReference type="Proteomes" id="UP000183868">
    <property type="component" value="Chromosome"/>
</dbReference>
<dbReference type="GO" id="GO:0046872">
    <property type="term" value="F:metal ion binding"/>
    <property type="evidence" value="ECO:0007669"/>
    <property type="project" value="UniProtKB-KW"/>
</dbReference>
<proteinExistence type="inferred from homology"/>
<protein>
    <submittedName>
        <fullName evidence="7">Electron transport protein SCO1/SenC</fullName>
    </submittedName>
    <submittedName>
        <fullName evidence="6">Protein SCO1/2</fullName>
    </submittedName>
</protein>
<organism evidence="7 8">
    <name type="scientific">Caldithrix abyssi DSM 13497</name>
    <dbReference type="NCBI Taxonomy" id="880073"/>
    <lineage>
        <taxon>Bacteria</taxon>
        <taxon>Pseudomonadati</taxon>
        <taxon>Calditrichota</taxon>
        <taxon>Calditrichia</taxon>
        <taxon>Calditrichales</taxon>
        <taxon>Calditrichaceae</taxon>
        <taxon>Caldithrix</taxon>
    </lineage>
</organism>
<keyword evidence="4" id="KW-0472">Membrane</keyword>
<evidence type="ECO:0000256" key="2">
    <source>
        <dbReference type="PIRSR" id="PIRSR603782-1"/>
    </source>
</evidence>
<evidence type="ECO:0000313" key="8">
    <source>
        <dbReference type="Proteomes" id="UP000004671"/>
    </source>
</evidence>
<feature type="binding site" evidence="2">
    <location>
        <position position="82"/>
    </location>
    <ligand>
        <name>Cu cation</name>
        <dbReference type="ChEBI" id="CHEBI:23378"/>
    </ligand>
</feature>
<feature type="binding site" evidence="2">
    <location>
        <position position="78"/>
    </location>
    <ligand>
        <name>Cu cation</name>
        <dbReference type="ChEBI" id="CHEBI:23378"/>
    </ligand>
</feature>
<dbReference type="InterPro" id="IPR036249">
    <property type="entry name" value="Thioredoxin-like_sf"/>
</dbReference>
<dbReference type="Gene3D" id="3.40.30.10">
    <property type="entry name" value="Glutaredoxin"/>
    <property type="match status" value="1"/>
</dbReference>
<feature type="binding site" evidence="2">
    <location>
        <position position="172"/>
    </location>
    <ligand>
        <name>Cu cation</name>
        <dbReference type="ChEBI" id="CHEBI:23378"/>
    </ligand>
</feature>
<dbReference type="KEGG" id="caby:Cabys_3107"/>
<reference evidence="6 9" key="2">
    <citation type="submission" date="2016-11" db="EMBL/GenBank/DDBJ databases">
        <title>Genomic analysis of Caldithrix abyssi and proposal of a novel bacterial phylum Caldithrichaeota.</title>
        <authorList>
            <person name="Kublanov I."/>
            <person name="Sigalova O."/>
            <person name="Gavrilov S."/>
            <person name="Lebedinsky A."/>
            <person name="Ivanova N."/>
            <person name="Daum C."/>
            <person name="Reddy T."/>
            <person name="Klenk H.P."/>
            <person name="Goker M."/>
            <person name="Reva O."/>
            <person name="Miroshnichenko M."/>
            <person name="Kyprides N."/>
            <person name="Woyke T."/>
            <person name="Gelfand M."/>
        </authorList>
    </citation>
    <scope>NUCLEOTIDE SEQUENCE [LARGE SCALE GENOMIC DNA]</scope>
    <source>
        <strain evidence="6 9">LF13</strain>
    </source>
</reference>
<dbReference type="STRING" id="880073.Cabys_3107"/>
<keyword evidence="8" id="KW-1185">Reference proteome</keyword>
<keyword evidence="2" id="KW-0186">Copper</keyword>
<dbReference type="PANTHER" id="PTHR12151">
    <property type="entry name" value="ELECTRON TRANSPORT PROTIN SCO1/SENC FAMILY MEMBER"/>
    <property type="match status" value="1"/>
</dbReference>
<dbReference type="OrthoDB" id="9786756at2"/>
<dbReference type="InParanoid" id="H1XPN0"/>
<dbReference type="eggNOG" id="COG1999">
    <property type="taxonomic scope" value="Bacteria"/>
</dbReference>
<evidence type="ECO:0000313" key="7">
    <source>
        <dbReference type="EMBL" id="EHO39951.1"/>
    </source>
</evidence>
<dbReference type="PaxDb" id="880073-Calab_0305"/>
<keyword evidence="5" id="KW-0732">Signal</keyword>
<keyword evidence="3" id="KW-1015">Disulfide bond</keyword>
<dbReference type="Pfam" id="PF02630">
    <property type="entry name" value="SCO1-SenC"/>
    <property type="match status" value="1"/>
</dbReference>
<evidence type="ECO:0000256" key="1">
    <source>
        <dbReference type="ARBA" id="ARBA00010996"/>
    </source>
</evidence>
<keyword evidence="2" id="KW-0479">Metal-binding</keyword>
<dbReference type="EMBL" id="CP018099">
    <property type="protein sequence ID" value="APF19855.1"/>
    <property type="molecule type" value="Genomic_DNA"/>
</dbReference>
<dbReference type="Proteomes" id="UP000004671">
    <property type="component" value="Chromosome"/>
</dbReference>
<feature type="transmembrane region" description="Helical" evidence="4">
    <location>
        <begin position="239"/>
        <end position="258"/>
    </location>
</feature>
<dbReference type="HOGENOM" id="CLU_058434_2_0_0"/>